<gene>
    <name evidence="2" type="ORF">SGN30_27965</name>
</gene>
<sequence>MPTYAELQEENMQLRHHCKELMKCIPTDTDMVEAGWTGDEIEAACTAYDRARAALQQEKRQ</sequence>
<dbReference type="EMBL" id="JAWWMZ010000016">
    <property type="protein sequence ID" value="MDX4957272.1"/>
    <property type="molecule type" value="Genomic_DNA"/>
</dbReference>
<evidence type="ECO:0000313" key="2">
    <source>
        <dbReference type="EMBL" id="MDX4957272.1"/>
    </source>
</evidence>
<comment type="caution">
    <text evidence="2">The sequence shown here is derived from an EMBL/GenBank/DDBJ whole genome shotgun (WGS) entry which is preliminary data.</text>
</comment>
<feature type="coiled-coil region" evidence="1">
    <location>
        <begin position="4"/>
        <end position="61"/>
    </location>
</feature>
<dbReference type="AlphaFoldDB" id="A0AAJ2VD54"/>
<name>A0AAJ2VD54_DELAC</name>
<organism evidence="2 3">
    <name type="scientific">Delftia acidovorans</name>
    <name type="common">Pseudomonas acidovorans</name>
    <name type="synonym">Comamonas acidovorans</name>
    <dbReference type="NCBI Taxonomy" id="80866"/>
    <lineage>
        <taxon>Bacteria</taxon>
        <taxon>Pseudomonadati</taxon>
        <taxon>Pseudomonadota</taxon>
        <taxon>Betaproteobacteria</taxon>
        <taxon>Burkholderiales</taxon>
        <taxon>Comamonadaceae</taxon>
        <taxon>Delftia</taxon>
    </lineage>
</organism>
<dbReference type="RefSeq" id="WP_319076737.1">
    <property type="nucleotide sequence ID" value="NZ_JAWWMZ010000016.1"/>
</dbReference>
<protein>
    <submittedName>
        <fullName evidence="2">Uncharacterized protein</fullName>
    </submittedName>
</protein>
<evidence type="ECO:0000256" key="1">
    <source>
        <dbReference type="SAM" id="Coils"/>
    </source>
</evidence>
<evidence type="ECO:0000313" key="3">
    <source>
        <dbReference type="Proteomes" id="UP001287445"/>
    </source>
</evidence>
<reference evidence="2" key="1">
    <citation type="submission" date="2023-11" db="EMBL/GenBank/DDBJ databases">
        <title>Identification and selenium tolerance of Delftia acidovorans R3-25.</title>
        <authorList>
            <person name="Zhang S."/>
            <person name="Liu Y."/>
            <person name="Guo Y."/>
        </authorList>
    </citation>
    <scope>NUCLEOTIDE SEQUENCE</scope>
    <source>
        <strain evidence="2">R3-25</strain>
    </source>
</reference>
<keyword evidence="1" id="KW-0175">Coiled coil</keyword>
<accession>A0AAJ2VD54</accession>
<proteinExistence type="predicted"/>
<dbReference type="Proteomes" id="UP001287445">
    <property type="component" value="Unassembled WGS sequence"/>
</dbReference>